<protein>
    <submittedName>
        <fullName evidence="1">Tlr0714 protein</fullName>
    </submittedName>
</protein>
<sequence>MSKAMTLETLLSEFARGVRNFRGVNLAGSVFPLVQLSHIDLAGANLQGINWSGADLIKANLANANLRGANLIGADLSGANLTDANLQDAILSGAVLVGAYLSRANLQRAVLSGAILKGAVLHDSNLKDTNVVGADLSEADLTGAIARRQDLEEAKLSGTILPNGEVVFDQGEGEEVPLPTPTATPQPMATANETTLIEWTNEQVIQMLILQQHPLPSTYQSADLKVVDLGNHCYQLRTVTDTVVAVVEGASVADEKVTLFTEAPFADLVASVLQAHSFLPTQYVSEPLPAWQYEQLAIPQGGEVRLGTARQLWKTWWLLLKSAAAEQEQSQLQLLVGKEWQPIREIAFSPAAAGGLIIKTAGGDRHYPGDASLIWLEKMPAASLATSTPAPTLTVPPWKGLLKFDNNRLTIQTVAGPVCVEGENLTVIIGGQTIDLNQL</sequence>
<reference evidence="1 2" key="1">
    <citation type="journal article" date="2002" name="DNA Res.">
        <title>Complete genome structure of the thermophilic cyanobacterium Thermosynechococcus elongatus BP-1.</title>
        <authorList>
            <person name="Nakamura Y."/>
            <person name="Kaneko T."/>
            <person name="Sato S."/>
            <person name="Ikeuchi M."/>
            <person name="Katoh H."/>
            <person name="Sasamoto S."/>
            <person name="Watanabe A."/>
            <person name="Iriguchi M."/>
            <person name="Kawashima K."/>
            <person name="Kimura T."/>
            <person name="Kishida Y."/>
            <person name="Kiyokawa C."/>
            <person name="Kohara M."/>
            <person name="Matsumoto M."/>
            <person name="Matsuno A."/>
            <person name="Nakazaki N."/>
            <person name="Shimpo S."/>
            <person name="Sugimoto M."/>
            <person name="Takeuchi C."/>
            <person name="Yamada M."/>
            <person name="Tabata S."/>
        </authorList>
    </citation>
    <scope>NUCLEOTIDE SEQUENCE [LARGE SCALE GENOMIC DNA]</scope>
    <source>
        <strain evidence="2">IAM M-273 / NIES-2133 / BP-1</strain>
    </source>
</reference>
<name>Q8DKY5_THEVB</name>
<dbReference type="Pfam" id="PF00805">
    <property type="entry name" value="Pentapeptide"/>
    <property type="match status" value="3"/>
</dbReference>
<gene>
    <name evidence="1" type="ordered locus">tlr0714</name>
</gene>
<proteinExistence type="predicted"/>
<dbReference type="EnsemblBacteria" id="BAC08265">
    <property type="protein sequence ID" value="BAC08265"/>
    <property type="gene ID" value="BAC08265"/>
</dbReference>
<dbReference type="PANTHER" id="PTHR14136">
    <property type="entry name" value="BTB_POZ DOMAIN-CONTAINING PROTEIN KCTD9"/>
    <property type="match status" value="1"/>
</dbReference>
<dbReference type="PANTHER" id="PTHR14136:SF17">
    <property type="entry name" value="BTB_POZ DOMAIN-CONTAINING PROTEIN KCTD9"/>
    <property type="match status" value="1"/>
</dbReference>
<dbReference type="PATRIC" id="fig|197221.4.peg.754"/>
<evidence type="ECO:0000313" key="1">
    <source>
        <dbReference type="EMBL" id="BAC08265.1"/>
    </source>
</evidence>
<organism evidence="1 2">
    <name type="scientific">Thermosynechococcus vestitus (strain NIES-2133 / IAM M-273 / BP-1)</name>
    <dbReference type="NCBI Taxonomy" id="197221"/>
    <lineage>
        <taxon>Bacteria</taxon>
        <taxon>Bacillati</taxon>
        <taxon>Cyanobacteriota</taxon>
        <taxon>Cyanophyceae</taxon>
        <taxon>Acaryochloridales</taxon>
        <taxon>Thermosynechococcaceae</taxon>
        <taxon>Thermosynechococcus</taxon>
    </lineage>
</organism>
<dbReference type="EMBL" id="BA000039">
    <property type="protein sequence ID" value="BAC08265.1"/>
    <property type="molecule type" value="Genomic_DNA"/>
</dbReference>
<keyword evidence="2" id="KW-1185">Reference proteome</keyword>
<dbReference type="AlphaFoldDB" id="Q8DKY5"/>
<dbReference type="STRING" id="197221.gene:10747304"/>
<evidence type="ECO:0000313" key="2">
    <source>
        <dbReference type="Proteomes" id="UP000000440"/>
    </source>
</evidence>
<dbReference type="SUPFAM" id="SSF141571">
    <property type="entry name" value="Pentapeptide repeat-like"/>
    <property type="match status" value="1"/>
</dbReference>
<dbReference type="InterPro" id="IPR001646">
    <property type="entry name" value="5peptide_repeat"/>
</dbReference>
<dbReference type="Proteomes" id="UP000000440">
    <property type="component" value="Chromosome"/>
</dbReference>
<dbReference type="eggNOG" id="COG1357">
    <property type="taxonomic scope" value="Bacteria"/>
</dbReference>
<dbReference type="Gene3D" id="2.160.20.80">
    <property type="entry name" value="E3 ubiquitin-protein ligase SopA"/>
    <property type="match status" value="1"/>
</dbReference>
<dbReference type="InterPro" id="IPR051082">
    <property type="entry name" value="Pentapeptide-BTB/POZ_domain"/>
</dbReference>
<dbReference type="KEGG" id="tel:tlr0714"/>
<accession>Q8DKY5</accession>